<keyword evidence="3 9" id="KW-0997">Cell inner membrane</keyword>
<dbReference type="PANTHER" id="PTHR35851:SF1">
    <property type="entry name" value="CELL DIVISION PROTEIN FTSQ"/>
    <property type="match status" value="1"/>
</dbReference>
<comment type="subunit">
    <text evidence="9">Part of a complex composed of FtsB, FtsL and FtsQ.</text>
</comment>
<evidence type="ECO:0000259" key="10">
    <source>
        <dbReference type="PROSITE" id="PS51779"/>
    </source>
</evidence>
<dbReference type="InterPro" id="IPR045335">
    <property type="entry name" value="FtsQ_C_sf"/>
</dbReference>
<evidence type="ECO:0000256" key="7">
    <source>
        <dbReference type="ARBA" id="ARBA00023136"/>
    </source>
</evidence>
<evidence type="ECO:0000256" key="3">
    <source>
        <dbReference type="ARBA" id="ARBA00022519"/>
    </source>
</evidence>
<evidence type="ECO:0000256" key="6">
    <source>
        <dbReference type="ARBA" id="ARBA00022989"/>
    </source>
</evidence>
<dbReference type="Pfam" id="PF03799">
    <property type="entry name" value="FtsQ_DivIB_C"/>
    <property type="match status" value="1"/>
</dbReference>
<dbReference type="PROSITE" id="PS51779">
    <property type="entry name" value="POTRA"/>
    <property type="match status" value="1"/>
</dbReference>
<proteinExistence type="inferred from homology"/>
<comment type="function">
    <text evidence="9">Essential cell division protein. May link together the upstream cell division proteins, which are predominantly cytoplasmic, with the downstream cell division proteins, which are predominantly periplasmic. May control correct divisome assembly.</text>
</comment>
<evidence type="ECO:0000256" key="5">
    <source>
        <dbReference type="ARBA" id="ARBA00022692"/>
    </source>
</evidence>
<evidence type="ECO:0000256" key="4">
    <source>
        <dbReference type="ARBA" id="ARBA00022618"/>
    </source>
</evidence>
<accession>A0ABU8WGX2</accession>
<dbReference type="RefSeq" id="WP_340341913.1">
    <property type="nucleotide sequence ID" value="NZ_JBBKZT010000003.1"/>
</dbReference>
<dbReference type="EMBL" id="JBBKZT010000003">
    <property type="protein sequence ID" value="MEJ8846771.1"/>
    <property type="molecule type" value="Genomic_DNA"/>
</dbReference>
<evidence type="ECO:0000256" key="1">
    <source>
        <dbReference type="ARBA" id="ARBA00004370"/>
    </source>
</evidence>
<evidence type="ECO:0000313" key="11">
    <source>
        <dbReference type="EMBL" id="MEJ8846771.1"/>
    </source>
</evidence>
<name>A0ABU8WGX2_9BURK</name>
<evidence type="ECO:0000256" key="9">
    <source>
        <dbReference type="HAMAP-Rule" id="MF_00911"/>
    </source>
</evidence>
<keyword evidence="7 9" id="KW-0472">Membrane</keyword>
<dbReference type="Gene3D" id="3.10.20.310">
    <property type="entry name" value="membrane protein fhac"/>
    <property type="match status" value="1"/>
</dbReference>
<keyword evidence="6 9" id="KW-1133">Transmembrane helix</keyword>
<dbReference type="Proteomes" id="UP001385892">
    <property type="component" value="Unassembled WGS sequence"/>
</dbReference>
<dbReference type="Gene3D" id="3.40.50.11690">
    <property type="entry name" value="Cell division protein FtsQ/DivIB"/>
    <property type="match status" value="1"/>
</dbReference>
<dbReference type="InterPro" id="IPR026579">
    <property type="entry name" value="FtsQ"/>
</dbReference>
<dbReference type="HAMAP" id="MF_00911">
    <property type="entry name" value="FtsQ_subfam"/>
    <property type="match status" value="1"/>
</dbReference>
<evidence type="ECO:0000256" key="8">
    <source>
        <dbReference type="ARBA" id="ARBA00023306"/>
    </source>
</evidence>
<keyword evidence="4 9" id="KW-0132">Cell division</keyword>
<comment type="similarity">
    <text evidence="9">Belongs to the FtsQ/DivIB family. FtsQ subfamily.</text>
</comment>
<sequence>MADSIPVPFDVRLMNITANLVFVVCALVLLAAGAWWVLRQPFFPLAVIRVDGQVTHNNEITLRANVAPQLSGNFFTVDLGKARAAFESVPWVRKAVVRREFPNRLRATLTEQVPVAHWGDEASSKLVNNFGEVFEANVAEVDDDLPRLDGPIDQAGQVLGMYRVLAPIFQPYELQVDELELSGRGSWKAVLSTGAIIELGRGNADQVALRLQVFLKSVTAVAQQYGRNLSYVEAADLRHRDAYALRMRGVTTVVNDPKKTDPKKK</sequence>
<evidence type="ECO:0000313" key="12">
    <source>
        <dbReference type="Proteomes" id="UP001385892"/>
    </source>
</evidence>
<dbReference type="InterPro" id="IPR034746">
    <property type="entry name" value="POTRA"/>
</dbReference>
<reference evidence="11 12" key="1">
    <citation type="submission" date="2024-03" db="EMBL/GenBank/DDBJ databases">
        <title>Novel species of the genus Variovorax.</title>
        <authorList>
            <person name="Liu Q."/>
            <person name="Xin Y.-H."/>
        </authorList>
    </citation>
    <scope>NUCLEOTIDE SEQUENCE [LARGE SCALE GENOMIC DNA]</scope>
    <source>
        <strain evidence="11 12">KACC 18900</strain>
    </source>
</reference>
<feature type="domain" description="POTRA" evidence="10">
    <location>
        <begin position="43"/>
        <end position="112"/>
    </location>
</feature>
<organism evidence="11 12">
    <name type="scientific">Variovorax rhizosphaerae</name>
    <dbReference type="NCBI Taxonomy" id="1836200"/>
    <lineage>
        <taxon>Bacteria</taxon>
        <taxon>Pseudomonadati</taxon>
        <taxon>Pseudomonadota</taxon>
        <taxon>Betaproteobacteria</taxon>
        <taxon>Burkholderiales</taxon>
        <taxon>Comamonadaceae</taxon>
        <taxon>Variovorax</taxon>
    </lineage>
</organism>
<dbReference type="PANTHER" id="PTHR35851">
    <property type="entry name" value="CELL DIVISION PROTEIN FTSQ"/>
    <property type="match status" value="1"/>
</dbReference>
<keyword evidence="12" id="KW-1185">Reference proteome</keyword>
<dbReference type="InterPro" id="IPR005548">
    <property type="entry name" value="Cell_div_FtsQ/DivIB_C"/>
</dbReference>
<gene>
    <name evidence="9" type="primary">ftsQ</name>
    <name evidence="11" type="ORF">WKW82_08925</name>
</gene>
<keyword evidence="5 9" id="KW-0812">Transmembrane</keyword>
<keyword evidence="8 9" id="KW-0131">Cell cycle</keyword>
<evidence type="ECO:0000256" key="2">
    <source>
        <dbReference type="ARBA" id="ARBA00022475"/>
    </source>
</evidence>
<dbReference type="Pfam" id="PF08478">
    <property type="entry name" value="POTRA_1"/>
    <property type="match status" value="1"/>
</dbReference>
<comment type="subcellular location">
    <subcellularLocation>
        <location evidence="9">Cell inner membrane</location>
        <topology evidence="9">Single-pass type II membrane protein</topology>
    </subcellularLocation>
    <subcellularLocation>
        <location evidence="1">Membrane</location>
    </subcellularLocation>
    <text evidence="9">Localizes to the division septum.</text>
</comment>
<comment type="caution">
    <text evidence="11">The sequence shown here is derived from an EMBL/GenBank/DDBJ whole genome shotgun (WGS) entry which is preliminary data.</text>
</comment>
<dbReference type="InterPro" id="IPR013685">
    <property type="entry name" value="POTRA_FtsQ_type"/>
</dbReference>
<feature type="transmembrane region" description="Helical" evidence="9">
    <location>
        <begin position="20"/>
        <end position="38"/>
    </location>
</feature>
<keyword evidence="2 9" id="KW-1003">Cell membrane</keyword>
<protein>
    <recommendedName>
        <fullName evidence="9">Cell division protein FtsQ</fullName>
    </recommendedName>
</protein>
<dbReference type="GO" id="GO:0051301">
    <property type="term" value="P:cell division"/>
    <property type="evidence" value="ECO:0007669"/>
    <property type="project" value="UniProtKB-KW"/>
</dbReference>